<proteinExistence type="predicted"/>
<protein>
    <submittedName>
        <fullName evidence="1">Uncharacterized protein</fullName>
    </submittedName>
</protein>
<name>A0ACC0K059_CHOFU</name>
<dbReference type="EMBL" id="CM046131">
    <property type="protein sequence ID" value="KAI8429676.1"/>
    <property type="molecule type" value="Genomic_DNA"/>
</dbReference>
<comment type="caution">
    <text evidence="1">The sequence shown here is derived from an EMBL/GenBank/DDBJ whole genome shotgun (WGS) entry which is preliminary data.</text>
</comment>
<sequence>MEKKDMEWLMKMLDEKLNNQTFLITNSVTKNVMEALDEKMRCITEENNILKSKVSELQLEVKFLKNEKRKNNLIFFGVEEIGKTECELVDCIMEAIIESGTHFQSNEISNIYRIGKRINNKNRPVVVSITSLWKKHIILRNKSKLPQGIYIKEDYSKEVLEIRKQLQMQVEQEKKKGNIAYIKHDKLIVKKNRDNNPEKRKREESGSPNSSNQKKTTNTPIRLVTVGEEDYYPPTNLTKKLQHKSYKKSRQKNDIINVATYNTLSLKTDESLIELILALKNINWAILGLSEVRRLGENIEDHGDFVFYYKGETPGQYGTGFLIKKEFKSYIDEFIGISERIVILNLKLPSKNEKWSIVQVYSPTEKSSKSEIESFYSILTDAIKNHSHNNLIVMGDFNARIGERRDGEEIVLGPYCSGIRTRNGEMLIQLAYENNLKILNSSYKNRENNRWTWIHPDGYHKNEIDYILTNRSHKFQDCRVINNVNFNSNHRMVRAKLQLQQTLKKNRPFMMKKINSLTLEDSEILKEKLEHFIENTKDYNVQNKYNKFQELLYTNKRCKHEGKNERLKWIRNRTKELIQSRAELISKPEKSKIIRKEIARISNKIKAQMRKDRQIYRLELLEKCIQGTGGIKKATKKLLEKQNWIPNLINKNLKCEKRRTEIMSMATSFFKELYERKNTTQPTILTGGSEVPDITSAEINKALKTQRTDKAPGSDGITNEFLLLLGFLVNLRLQASNLLMEEQL</sequence>
<accession>A0ACC0K059</accession>
<evidence type="ECO:0000313" key="2">
    <source>
        <dbReference type="Proteomes" id="UP001064048"/>
    </source>
</evidence>
<organism evidence="1 2">
    <name type="scientific">Choristoneura fumiferana</name>
    <name type="common">Spruce budworm moth</name>
    <name type="synonym">Archips fumiferana</name>
    <dbReference type="NCBI Taxonomy" id="7141"/>
    <lineage>
        <taxon>Eukaryota</taxon>
        <taxon>Metazoa</taxon>
        <taxon>Ecdysozoa</taxon>
        <taxon>Arthropoda</taxon>
        <taxon>Hexapoda</taxon>
        <taxon>Insecta</taxon>
        <taxon>Pterygota</taxon>
        <taxon>Neoptera</taxon>
        <taxon>Endopterygota</taxon>
        <taxon>Lepidoptera</taxon>
        <taxon>Glossata</taxon>
        <taxon>Ditrysia</taxon>
        <taxon>Tortricoidea</taxon>
        <taxon>Tortricidae</taxon>
        <taxon>Tortricinae</taxon>
        <taxon>Choristoneura</taxon>
    </lineage>
</organism>
<reference evidence="1 2" key="1">
    <citation type="journal article" date="2022" name="Genome Biol. Evol.">
        <title>The Spruce Budworm Genome: Reconstructing the Evolutionary History of Antifreeze Proteins.</title>
        <authorList>
            <person name="Beliveau C."/>
            <person name="Gagne P."/>
            <person name="Picq S."/>
            <person name="Vernygora O."/>
            <person name="Keeling C.I."/>
            <person name="Pinkney K."/>
            <person name="Doucet D."/>
            <person name="Wen F."/>
            <person name="Johnston J.S."/>
            <person name="Maaroufi H."/>
            <person name="Boyle B."/>
            <person name="Laroche J."/>
            <person name="Dewar K."/>
            <person name="Juretic N."/>
            <person name="Blackburn G."/>
            <person name="Nisole A."/>
            <person name="Brunet B."/>
            <person name="Brandao M."/>
            <person name="Lumley L."/>
            <person name="Duan J."/>
            <person name="Quan G."/>
            <person name="Lucarotti C.J."/>
            <person name="Roe A.D."/>
            <person name="Sperling F.A.H."/>
            <person name="Levesque R.C."/>
            <person name="Cusson M."/>
        </authorList>
    </citation>
    <scope>NUCLEOTIDE SEQUENCE [LARGE SCALE GENOMIC DNA]</scope>
    <source>
        <strain evidence="1">Glfc:IPQL:Cfum</strain>
    </source>
</reference>
<gene>
    <name evidence="1" type="ORF">MSG28_000246</name>
</gene>
<evidence type="ECO:0000313" key="1">
    <source>
        <dbReference type="EMBL" id="KAI8429676.1"/>
    </source>
</evidence>
<keyword evidence="2" id="KW-1185">Reference proteome</keyword>
<dbReference type="Proteomes" id="UP001064048">
    <property type="component" value="Chromosome Z"/>
</dbReference>